<feature type="region of interest" description="Disordered" evidence="1">
    <location>
        <begin position="202"/>
        <end position="230"/>
    </location>
</feature>
<dbReference type="AlphaFoldDB" id="A0A4C1TFA0"/>
<feature type="compositionally biased region" description="Low complexity" evidence="1">
    <location>
        <begin position="445"/>
        <end position="459"/>
    </location>
</feature>
<keyword evidence="3" id="KW-1185">Reference proteome</keyword>
<feature type="region of interest" description="Disordered" evidence="1">
    <location>
        <begin position="256"/>
        <end position="279"/>
    </location>
</feature>
<proteinExistence type="predicted"/>
<feature type="compositionally biased region" description="Low complexity" evidence="1">
    <location>
        <begin position="1"/>
        <end position="14"/>
    </location>
</feature>
<feature type="region of interest" description="Disordered" evidence="1">
    <location>
        <begin position="51"/>
        <end position="138"/>
    </location>
</feature>
<dbReference type="STRING" id="151549.A0A4C1TFA0"/>
<feature type="region of interest" description="Disordered" evidence="1">
    <location>
        <begin position="1"/>
        <end position="27"/>
    </location>
</feature>
<dbReference type="EMBL" id="BGZK01005156">
    <property type="protein sequence ID" value="GBP12775.1"/>
    <property type="molecule type" value="Genomic_DNA"/>
</dbReference>
<feature type="compositionally biased region" description="Low complexity" evidence="1">
    <location>
        <begin position="256"/>
        <end position="278"/>
    </location>
</feature>
<name>A0A4C1TFA0_EUMVA</name>
<evidence type="ECO:0000313" key="3">
    <source>
        <dbReference type="Proteomes" id="UP000299102"/>
    </source>
</evidence>
<organism evidence="2 3">
    <name type="scientific">Eumeta variegata</name>
    <name type="common">Bagworm moth</name>
    <name type="synonym">Eumeta japonica</name>
    <dbReference type="NCBI Taxonomy" id="151549"/>
    <lineage>
        <taxon>Eukaryota</taxon>
        <taxon>Metazoa</taxon>
        <taxon>Ecdysozoa</taxon>
        <taxon>Arthropoda</taxon>
        <taxon>Hexapoda</taxon>
        <taxon>Insecta</taxon>
        <taxon>Pterygota</taxon>
        <taxon>Neoptera</taxon>
        <taxon>Endopterygota</taxon>
        <taxon>Lepidoptera</taxon>
        <taxon>Glossata</taxon>
        <taxon>Ditrysia</taxon>
        <taxon>Tineoidea</taxon>
        <taxon>Psychidae</taxon>
        <taxon>Oiketicinae</taxon>
        <taxon>Eumeta</taxon>
    </lineage>
</organism>
<feature type="compositionally biased region" description="Low complexity" evidence="1">
    <location>
        <begin position="115"/>
        <end position="138"/>
    </location>
</feature>
<dbReference type="OrthoDB" id="10664413at2759"/>
<feature type="compositionally biased region" description="Low complexity" evidence="1">
    <location>
        <begin position="53"/>
        <end position="108"/>
    </location>
</feature>
<feature type="region of interest" description="Disordered" evidence="1">
    <location>
        <begin position="288"/>
        <end position="307"/>
    </location>
</feature>
<sequence>MNSANQWQQQQHQQNPPITNNHSGAVSLKNSSNASILNLLNSAPAAMTNTPVASGTFTTSTGQAQQQGQQQNVTLVQHASNSQHQQQQQSQSTSVVAAEAINQSQQQQNHHHQQQLHLHQQNSQTQQHQLDQQPQTTVRVSMSALASQLASPPAIMTNSTSFGGYTLSTVSGTGSTGGSIKILNNGIQQQRVWQMLFEDSMNSTSQGPPNAIVVGSSSFPGSDSNASNASGFAVPQATSNSVVSSNNSTTLNALLANATTPSPSGSEHSQSSQNQSQSLLERLNSGAVNTGTTLSNMSPQQQHSNTQAQYITKTLAQSPATSSIHSPMSSPHPQPSPSPHLPPPQHQQPAQQQQSQTQTATLNLQGINFSTLQGAMANFPGLQNVQVQIPGFNQPISLQLAAHLVGTGAKLNSTTLRTTGIGSSSTVVTTTSATTVGGGSIIVQQQHGTQQQQQQQQQQKTRHNKPQLLLVAPEM</sequence>
<reference evidence="2 3" key="1">
    <citation type="journal article" date="2019" name="Commun. Biol.">
        <title>The bagworm genome reveals a unique fibroin gene that provides high tensile strength.</title>
        <authorList>
            <person name="Kono N."/>
            <person name="Nakamura H."/>
            <person name="Ohtoshi R."/>
            <person name="Tomita M."/>
            <person name="Numata K."/>
            <person name="Arakawa K."/>
        </authorList>
    </citation>
    <scope>NUCLEOTIDE SEQUENCE [LARGE SCALE GENOMIC DNA]</scope>
</reference>
<feature type="compositionally biased region" description="Polar residues" evidence="1">
    <location>
        <begin position="15"/>
        <end position="24"/>
    </location>
</feature>
<comment type="caution">
    <text evidence="2">The sequence shown here is derived from an EMBL/GenBank/DDBJ whole genome shotgun (WGS) entry which is preliminary data.</text>
</comment>
<feature type="compositionally biased region" description="Polar residues" evidence="1">
    <location>
        <begin position="215"/>
        <end position="230"/>
    </location>
</feature>
<feature type="compositionally biased region" description="Pro residues" evidence="1">
    <location>
        <begin position="330"/>
        <end position="346"/>
    </location>
</feature>
<feature type="compositionally biased region" description="Low complexity" evidence="1">
    <location>
        <begin position="318"/>
        <end position="329"/>
    </location>
</feature>
<accession>A0A4C1TFA0</accession>
<feature type="compositionally biased region" description="Low complexity" evidence="1">
    <location>
        <begin position="347"/>
        <end position="358"/>
    </location>
</feature>
<gene>
    <name evidence="2" type="ORF">EVAR_72794_1</name>
</gene>
<evidence type="ECO:0000313" key="2">
    <source>
        <dbReference type="EMBL" id="GBP12775.1"/>
    </source>
</evidence>
<evidence type="ECO:0000256" key="1">
    <source>
        <dbReference type="SAM" id="MobiDB-lite"/>
    </source>
</evidence>
<feature type="region of interest" description="Disordered" evidence="1">
    <location>
        <begin position="445"/>
        <end position="467"/>
    </location>
</feature>
<dbReference type="Proteomes" id="UP000299102">
    <property type="component" value="Unassembled WGS sequence"/>
</dbReference>
<feature type="region of interest" description="Disordered" evidence="1">
    <location>
        <begin position="316"/>
        <end position="358"/>
    </location>
</feature>
<protein>
    <submittedName>
        <fullName evidence="2">Uncharacterized protein</fullName>
    </submittedName>
</protein>